<feature type="compositionally biased region" description="Basic and acidic residues" evidence="1">
    <location>
        <begin position="328"/>
        <end position="344"/>
    </location>
</feature>
<dbReference type="AlphaFoldDB" id="A0A151H1D8"/>
<feature type="compositionally biased region" description="Pro residues" evidence="1">
    <location>
        <begin position="377"/>
        <end position="397"/>
    </location>
</feature>
<feature type="signal peptide" evidence="3">
    <location>
        <begin position="1"/>
        <end position="24"/>
    </location>
</feature>
<keyword evidence="3" id="KW-0732">Signal</keyword>
<name>A0A151H1D8_TOXGO</name>
<gene>
    <name evidence="4" type="ORF">TGPRC2_237800</name>
</gene>
<comment type="caution">
    <text evidence="4">The sequence shown here is derived from an EMBL/GenBank/DDBJ whole genome shotgun (WGS) entry which is preliminary data.</text>
</comment>
<dbReference type="Proteomes" id="UP000075225">
    <property type="component" value="Unassembled WGS sequence"/>
</dbReference>
<feature type="transmembrane region" description="Helical" evidence="2">
    <location>
        <begin position="189"/>
        <end position="208"/>
    </location>
</feature>
<protein>
    <submittedName>
        <fullName evidence="4">Dense granule protein GRA11</fullName>
    </submittedName>
</protein>
<dbReference type="VEuPathDB" id="ToxoDB:TGPRC2_237800"/>
<feature type="compositionally biased region" description="Basic and acidic residues" evidence="1">
    <location>
        <begin position="435"/>
        <end position="459"/>
    </location>
</feature>
<keyword evidence="2" id="KW-1133">Transmembrane helix</keyword>
<sequence length="471" mass="49342">MSHRMASRSRLLFAAFCAGGVLLGAGPPAARQSAFTVASTVAGGETGYTSSSEVESPENVGGHEGGDSFQSAPNGVPVDGVEEDGRSTLISANRSRSTHAVSAARKGSRSRLLLPAALLSALALSGLIGSSMMKKTAEETDETKVASPATGTQQIQKKVAQPEDAKVAQPDDDQVARDALRARRRRQQAAVLMAALVAAAAYGMYSSLSGYEDAGSLSSPESASPELDTLIMQQGTQFAEQLEALHEMPVGAASEGSAEQSSLSHLLAEVVDALQQPSLQNILLGGASAAGLGLLGAAAARRRRRQAQPDTPAPPPASEEQVESAEEAPEKLDEALETHPEDTQKAAPFALLGAPEERESSPETHPAASEESEQAPMPLPPAPEELDQPPMPLPPAPEDFDQAPMPVPEAPEEFDQAPMPLPQAPEELEQAPASHPEEAEQEVPERKTDAGSEPEKDPETNLLEEEDELKP</sequence>
<evidence type="ECO:0000313" key="5">
    <source>
        <dbReference type="Proteomes" id="UP000075225"/>
    </source>
</evidence>
<evidence type="ECO:0000256" key="1">
    <source>
        <dbReference type="SAM" id="MobiDB-lite"/>
    </source>
</evidence>
<keyword evidence="2" id="KW-0812">Transmembrane</keyword>
<organism evidence="4 5">
    <name type="scientific">Toxoplasma gondii TgCatPRC2</name>
    <dbReference type="NCBI Taxonomy" id="1130821"/>
    <lineage>
        <taxon>Eukaryota</taxon>
        <taxon>Sar</taxon>
        <taxon>Alveolata</taxon>
        <taxon>Apicomplexa</taxon>
        <taxon>Conoidasida</taxon>
        <taxon>Coccidia</taxon>
        <taxon>Eucoccidiorida</taxon>
        <taxon>Eimeriorina</taxon>
        <taxon>Sarcocystidae</taxon>
        <taxon>Toxoplasma</taxon>
    </lineage>
</organism>
<feature type="chain" id="PRO_5007581239" evidence="3">
    <location>
        <begin position="25"/>
        <end position="471"/>
    </location>
</feature>
<evidence type="ECO:0000256" key="3">
    <source>
        <dbReference type="SAM" id="SignalP"/>
    </source>
</evidence>
<dbReference type="EMBL" id="AHZP02002733">
    <property type="protein sequence ID" value="KYK63186.1"/>
    <property type="molecule type" value="Genomic_DNA"/>
</dbReference>
<feature type="compositionally biased region" description="Acidic residues" evidence="1">
    <location>
        <begin position="462"/>
        <end position="471"/>
    </location>
</feature>
<accession>A0A151H1D8</accession>
<feature type="region of interest" description="Disordered" evidence="1">
    <location>
        <begin position="138"/>
        <end position="174"/>
    </location>
</feature>
<feature type="region of interest" description="Disordered" evidence="1">
    <location>
        <begin position="46"/>
        <end position="82"/>
    </location>
</feature>
<reference evidence="5" key="1">
    <citation type="submission" date="2016-03" db="EMBL/GenBank/DDBJ databases">
        <authorList>
            <person name="Sibley D."/>
            <person name="Venepally P."/>
            <person name="Karamycheva S."/>
            <person name="Hadjithomas M."/>
            <person name="Khan A."/>
            <person name="Brunk B."/>
            <person name="Roos D."/>
            <person name="Caler E."/>
            <person name="Lorenzi H."/>
        </authorList>
    </citation>
    <scope>NUCLEOTIDE SEQUENCE [LARGE SCALE GENOMIC DNA]</scope>
    <source>
        <strain evidence="5">TgCatPRC2</strain>
    </source>
</reference>
<evidence type="ECO:0000313" key="4">
    <source>
        <dbReference type="EMBL" id="KYK63186.1"/>
    </source>
</evidence>
<keyword evidence="2" id="KW-0472">Membrane</keyword>
<evidence type="ECO:0000256" key="2">
    <source>
        <dbReference type="SAM" id="Phobius"/>
    </source>
</evidence>
<proteinExistence type="predicted"/>
<feature type="transmembrane region" description="Helical" evidence="2">
    <location>
        <begin position="282"/>
        <end position="300"/>
    </location>
</feature>
<feature type="region of interest" description="Disordered" evidence="1">
    <location>
        <begin position="301"/>
        <end position="471"/>
    </location>
</feature>